<dbReference type="Gene3D" id="3.30.70.3040">
    <property type="match status" value="1"/>
</dbReference>
<dbReference type="NCBIfam" id="TIGR00439">
    <property type="entry name" value="FtsX_Gneg"/>
    <property type="match status" value="1"/>
</dbReference>
<dbReference type="InterPro" id="IPR047590">
    <property type="entry name" value="FtsX_proteobact-type"/>
</dbReference>
<feature type="region of interest" description="Disordered" evidence="13">
    <location>
        <begin position="1"/>
        <end position="31"/>
    </location>
</feature>
<keyword evidence="6 12" id="KW-0997">Cell inner membrane</keyword>
<evidence type="ECO:0000256" key="6">
    <source>
        <dbReference type="ARBA" id="ARBA00022519"/>
    </source>
</evidence>
<dbReference type="OrthoDB" id="9813411at2"/>
<evidence type="ECO:0000256" key="1">
    <source>
        <dbReference type="ARBA" id="ARBA00004429"/>
    </source>
</evidence>
<comment type="subunit">
    <text evidence="3">Forms a membrane-associated complex with FtsE.</text>
</comment>
<evidence type="ECO:0000256" key="7">
    <source>
        <dbReference type="ARBA" id="ARBA00022618"/>
    </source>
</evidence>
<dbReference type="AlphaFoldDB" id="A0A5S9N7F5"/>
<dbReference type="Pfam" id="PF18075">
    <property type="entry name" value="FtsX_ECD"/>
    <property type="match status" value="1"/>
</dbReference>
<dbReference type="InterPro" id="IPR003838">
    <property type="entry name" value="ABC3_permease_C"/>
</dbReference>
<keyword evidence="7 12" id="KW-0132">Cell division</keyword>
<keyword evidence="9 14" id="KW-1133">Transmembrane helix</keyword>
<keyword evidence="10 12" id="KW-0472">Membrane</keyword>
<proteinExistence type="inferred from homology"/>
<keyword evidence="8 14" id="KW-0812">Transmembrane</keyword>
<organism evidence="18 20">
    <name type="scientific">Zhongshania aliphaticivorans</name>
    <dbReference type="NCBI Taxonomy" id="1470434"/>
    <lineage>
        <taxon>Bacteria</taxon>
        <taxon>Pseudomonadati</taxon>
        <taxon>Pseudomonadota</taxon>
        <taxon>Gammaproteobacteria</taxon>
        <taxon>Cellvibrionales</taxon>
        <taxon>Spongiibacteraceae</taxon>
        <taxon>Zhongshania</taxon>
    </lineage>
</organism>
<feature type="domain" description="FtsX extracellular" evidence="16">
    <location>
        <begin position="101"/>
        <end position="193"/>
    </location>
</feature>
<dbReference type="GO" id="GO:0051301">
    <property type="term" value="P:cell division"/>
    <property type="evidence" value="ECO:0007669"/>
    <property type="project" value="UniProtKB-KW"/>
</dbReference>
<evidence type="ECO:0000313" key="18">
    <source>
        <dbReference type="EMBL" id="CAA0085843.1"/>
    </source>
</evidence>
<evidence type="ECO:0000256" key="5">
    <source>
        <dbReference type="ARBA" id="ARBA00022475"/>
    </source>
</evidence>
<dbReference type="Proteomes" id="UP000435877">
    <property type="component" value="Unassembled WGS sequence"/>
</dbReference>
<dbReference type="EMBL" id="CACSIM010000001">
    <property type="protein sequence ID" value="CAA0085843.1"/>
    <property type="molecule type" value="Genomic_DNA"/>
</dbReference>
<evidence type="ECO:0000256" key="2">
    <source>
        <dbReference type="ARBA" id="ARBA00007379"/>
    </source>
</evidence>
<accession>A0A5S9N7F5</accession>
<evidence type="ECO:0000256" key="10">
    <source>
        <dbReference type="ARBA" id="ARBA00023136"/>
    </source>
</evidence>
<evidence type="ECO:0000256" key="9">
    <source>
        <dbReference type="ARBA" id="ARBA00022989"/>
    </source>
</evidence>
<feature type="transmembrane region" description="Helical" evidence="14">
    <location>
        <begin position="215"/>
        <end position="235"/>
    </location>
</feature>
<comment type="function">
    <text evidence="12">Part of the ABC transporter FtsEX involved in cellular division.</text>
</comment>
<keyword evidence="5 12" id="KW-1003">Cell membrane</keyword>
<evidence type="ECO:0000259" key="16">
    <source>
        <dbReference type="Pfam" id="PF18075"/>
    </source>
</evidence>
<evidence type="ECO:0000256" key="8">
    <source>
        <dbReference type="ARBA" id="ARBA00022692"/>
    </source>
</evidence>
<feature type="transmembrane region" description="Helical" evidence="14">
    <location>
        <begin position="66"/>
        <end position="86"/>
    </location>
</feature>
<comment type="similarity">
    <text evidence="2 12">Belongs to the ABC-4 integral membrane protein family. FtsX subfamily.</text>
</comment>
<sequence length="343" mass="37410">MSPNKQNRMNKRRLGQLQTPAGRKDVKGARRHKASISDRLAGYRSHHRQVALDSLQRLVRRPATTLMTTLVIAIALALPAGLYVGLNNVDAVSEGWEGAARISLFLKPAISNGQAETLRRTIASREGVAEAVYISPDKALEEFRASSGFGDVLDQLDANPLPGLIVVTPREANVSAAAVEALQSNLARLPEVDLAKLDMEWLHRLNRITELGRRLTLALAAMLAVGVLLIIGNTIKLAIEGRREEILVVKLVGGTNAFVRRPFLYTGLWYGLGGGLAAWILVQAGLIWLSGPISDLSHSYQSDFHLLGLGFLDTIILWLFSGLLGLFGAWLVVGRELRAIEPR</sequence>
<evidence type="ECO:0000313" key="19">
    <source>
        <dbReference type="Proteomes" id="UP000435877"/>
    </source>
</evidence>
<keyword evidence="19" id="KW-1185">Reference proteome</keyword>
<dbReference type="PANTHER" id="PTHR47755:SF1">
    <property type="entry name" value="CELL DIVISION PROTEIN FTSX"/>
    <property type="match status" value="1"/>
</dbReference>
<evidence type="ECO:0000313" key="20">
    <source>
        <dbReference type="Proteomes" id="UP000439591"/>
    </source>
</evidence>
<evidence type="ECO:0000256" key="12">
    <source>
        <dbReference type="PIRNR" id="PIRNR003097"/>
    </source>
</evidence>
<evidence type="ECO:0000256" key="11">
    <source>
        <dbReference type="ARBA" id="ARBA00023306"/>
    </source>
</evidence>
<keyword evidence="11 12" id="KW-0131">Cell cycle</keyword>
<dbReference type="Pfam" id="PF02687">
    <property type="entry name" value="FtsX"/>
    <property type="match status" value="1"/>
</dbReference>
<dbReference type="InterPro" id="IPR040690">
    <property type="entry name" value="FtsX_ECD"/>
</dbReference>
<dbReference type="GO" id="GO:0032153">
    <property type="term" value="C:cell division site"/>
    <property type="evidence" value="ECO:0007669"/>
    <property type="project" value="TreeGrafter"/>
</dbReference>
<dbReference type="PANTHER" id="PTHR47755">
    <property type="entry name" value="CELL DIVISION PROTEIN FTSX"/>
    <property type="match status" value="1"/>
</dbReference>
<dbReference type="EMBL" id="CACSIK010000001">
    <property type="protein sequence ID" value="CAA0080177.1"/>
    <property type="molecule type" value="Genomic_DNA"/>
</dbReference>
<evidence type="ECO:0000256" key="3">
    <source>
        <dbReference type="ARBA" id="ARBA00011160"/>
    </source>
</evidence>
<name>A0A5S9N7F5_9GAMM</name>
<gene>
    <name evidence="18" type="primary">ftsX</name>
    <name evidence="17" type="ORF">IHBHHGIJ_00179</name>
    <name evidence="18" type="ORF">KFEGEMFD_00970</name>
</gene>
<dbReference type="GO" id="GO:0005886">
    <property type="term" value="C:plasma membrane"/>
    <property type="evidence" value="ECO:0007669"/>
    <property type="project" value="UniProtKB-SubCell"/>
</dbReference>
<feature type="domain" description="ABC3 transporter permease C-terminal" evidence="15">
    <location>
        <begin position="219"/>
        <end position="333"/>
    </location>
</feature>
<protein>
    <recommendedName>
        <fullName evidence="4 12">Cell division protein FtsX</fullName>
    </recommendedName>
</protein>
<evidence type="ECO:0000259" key="15">
    <source>
        <dbReference type="Pfam" id="PF02687"/>
    </source>
</evidence>
<feature type="transmembrane region" description="Helical" evidence="14">
    <location>
        <begin position="309"/>
        <end position="333"/>
    </location>
</feature>
<evidence type="ECO:0000313" key="17">
    <source>
        <dbReference type="EMBL" id="CAA0080177.1"/>
    </source>
</evidence>
<evidence type="ECO:0000256" key="13">
    <source>
        <dbReference type="SAM" id="MobiDB-lite"/>
    </source>
</evidence>
<evidence type="ECO:0000256" key="4">
    <source>
        <dbReference type="ARBA" id="ARBA00021907"/>
    </source>
</evidence>
<reference evidence="19 20" key="1">
    <citation type="submission" date="2019-11" db="EMBL/GenBank/DDBJ databases">
        <authorList>
            <person name="Holert J."/>
        </authorList>
    </citation>
    <scope>NUCLEOTIDE SEQUENCE [LARGE SCALE GENOMIC DNA]</scope>
    <source>
        <strain evidence="18">BC3_2A</strain>
        <strain evidence="17">SB11_1A</strain>
    </source>
</reference>
<dbReference type="InterPro" id="IPR004513">
    <property type="entry name" value="FtsX"/>
</dbReference>
<comment type="subcellular location">
    <subcellularLocation>
        <location evidence="1">Cell inner membrane</location>
        <topology evidence="1">Multi-pass membrane protein</topology>
    </subcellularLocation>
</comment>
<dbReference type="PIRSF" id="PIRSF003097">
    <property type="entry name" value="FtsX"/>
    <property type="match status" value="1"/>
</dbReference>
<evidence type="ECO:0000256" key="14">
    <source>
        <dbReference type="SAM" id="Phobius"/>
    </source>
</evidence>
<feature type="transmembrane region" description="Helical" evidence="14">
    <location>
        <begin position="268"/>
        <end position="289"/>
    </location>
</feature>
<dbReference type="Proteomes" id="UP000439591">
    <property type="component" value="Unassembled WGS sequence"/>
</dbReference>